<name>A0ABU2BSJ3_9ACTN</name>
<feature type="signal peptide" evidence="2">
    <location>
        <begin position="1"/>
        <end position="22"/>
    </location>
</feature>
<feature type="chain" id="PRO_5047060877" description="DUF6318 domain-containing protein" evidence="2">
    <location>
        <begin position="23"/>
        <end position="186"/>
    </location>
</feature>
<evidence type="ECO:0000313" key="4">
    <source>
        <dbReference type="EMBL" id="MDR7361612.1"/>
    </source>
</evidence>
<feature type="compositionally biased region" description="Low complexity" evidence="1">
    <location>
        <begin position="37"/>
        <end position="47"/>
    </location>
</feature>
<dbReference type="RefSeq" id="WP_310299813.1">
    <property type="nucleotide sequence ID" value="NZ_BAAAPS010000007.1"/>
</dbReference>
<evidence type="ECO:0000313" key="5">
    <source>
        <dbReference type="Proteomes" id="UP001183648"/>
    </source>
</evidence>
<evidence type="ECO:0000259" key="3">
    <source>
        <dbReference type="Pfam" id="PF19843"/>
    </source>
</evidence>
<dbReference type="Proteomes" id="UP001183648">
    <property type="component" value="Unassembled WGS sequence"/>
</dbReference>
<evidence type="ECO:0000256" key="1">
    <source>
        <dbReference type="SAM" id="MobiDB-lite"/>
    </source>
</evidence>
<proteinExistence type="predicted"/>
<keyword evidence="2" id="KW-0732">Signal</keyword>
<protein>
    <recommendedName>
        <fullName evidence="3">DUF6318 domain-containing protein</fullName>
    </recommendedName>
</protein>
<feature type="region of interest" description="Disordered" evidence="1">
    <location>
        <begin position="28"/>
        <end position="59"/>
    </location>
</feature>
<organism evidence="4 5">
    <name type="scientific">Nocardioides marmoribigeumensis</name>
    <dbReference type="NCBI Taxonomy" id="433649"/>
    <lineage>
        <taxon>Bacteria</taxon>
        <taxon>Bacillati</taxon>
        <taxon>Actinomycetota</taxon>
        <taxon>Actinomycetes</taxon>
        <taxon>Propionibacteriales</taxon>
        <taxon>Nocardioidaceae</taxon>
        <taxon>Nocardioides</taxon>
    </lineage>
</organism>
<evidence type="ECO:0000256" key="2">
    <source>
        <dbReference type="SAM" id="SignalP"/>
    </source>
</evidence>
<reference evidence="4 5" key="1">
    <citation type="submission" date="2023-07" db="EMBL/GenBank/DDBJ databases">
        <title>Sequencing the genomes of 1000 actinobacteria strains.</title>
        <authorList>
            <person name="Klenk H.-P."/>
        </authorList>
    </citation>
    <scope>NUCLEOTIDE SEQUENCE [LARGE SCALE GENOMIC DNA]</scope>
    <source>
        <strain evidence="4 5">DSM 19426</strain>
    </source>
</reference>
<keyword evidence="5" id="KW-1185">Reference proteome</keyword>
<feature type="domain" description="DUF6318" evidence="3">
    <location>
        <begin position="50"/>
        <end position="179"/>
    </location>
</feature>
<gene>
    <name evidence="4" type="ORF">J2S63_001165</name>
</gene>
<accession>A0ABU2BSJ3</accession>
<dbReference type="Pfam" id="PF19843">
    <property type="entry name" value="DUF6318"/>
    <property type="match status" value="1"/>
</dbReference>
<dbReference type="InterPro" id="IPR046281">
    <property type="entry name" value="DUF6318"/>
</dbReference>
<sequence>MVQVSRVGGLAAAAVLALPVLAACSDDPPAAAPPPSASSSPTSSAAPSGPPTLPAAAKGTTPAAAKAFVRYYVSLINYTSDNLDSAEMARRSEAQCKTCRLIFRIVRNMNEAGRRYEGGHWVIDSMEELPSAAGHRQVRALINVDDLQVVFPSGKRKNVRANRTSYTFDLVLRGGSWSVAQIVGVS</sequence>
<dbReference type="PROSITE" id="PS51257">
    <property type="entry name" value="PROKAR_LIPOPROTEIN"/>
    <property type="match status" value="1"/>
</dbReference>
<dbReference type="EMBL" id="JAVDYG010000001">
    <property type="protein sequence ID" value="MDR7361612.1"/>
    <property type="molecule type" value="Genomic_DNA"/>
</dbReference>
<comment type="caution">
    <text evidence="4">The sequence shown here is derived from an EMBL/GenBank/DDBJ whole genome shotgun (WGS) entry which is preliminary data.</text>
</comment>